<evidence type="ECO:0000313" key="2">
    <source>
        <dbReference type="Proteomes" id="UP000007524"/>
    </source>
</evidence>
<dbReference type="Proteomes" id="UP000007524">
    <property type="component" value="Segment"/>
</dbReference>
<dbReference type="KEGG" id="vg:14012816"/>
<reference evidence="1 2" key="1">
    <citation type="journal article" date="2012" name="J. Virol.">
        <title>Genome of Klebsiella sp.-Infecting Bacteriophage vB_KleM_RaK2.</title>
        <authorList>
            <person name="Simoliunas E."/>
            <person name="Kaliniene L."/>
            <person name="Truncaite L."/>
            <person name="Klausa V."/>
            <person name="Zajanckauskaite A."/>
            <person name="Meskys R."/>
        </authorList>
    </citation>
    <scope>NUCLEOTIDE SEQUENCE [LARGE SCALE GENOMIC DNA]</scope>
</reference>
<evidence type="ECO:0000313" key="1">
    <source>
        <dbReference type="EMBL" id="AFA44501.1"/>
    </source>
</evidence>
<dbReference type="EMBL" id="JQ513383">
    <property type="protein sequence ID" value="AFA44501.1"/>
    <property type="molecule type" value="Genomic_DNA"/>
</dbReference>
<sequence>MVEFKVQDFYDFVMKAEKNNREYIKTIGDNTYRHYCYSLTEGMSAFTNSTMDNVLYNLLMHNCHYVFDVYSNQIIYKIIFFDKKQIENTINLDCYDSESKEGFAFQLSVSYDFPFSTEDYILMLKIVDKLRLNERNFK</sequence>
<gene>
    <name evidence="1" type="ORF">RaK2_00228</name>
</gene>
<organism evidence="1 2">
    <name type="scientific">Klebsiella phage vB_KleM_RaK2</name>
    <dbReference type="NCBI Taxonomy" id="1147094"/>
    <lineage>
        <taxon>Viruses</taxon>
        <taxon>Duplodnaviria</taxon>
        <taxon>Heunggongvirae</taxon>
        <taxon>Uroviricota</taxon>
        <taxon>Caudoviricetes</taxon>
        <taxon>Alcyoneusvirus</taxon>
        <taxon>Alcyoneusvirus RaK2</taxon>
    </lineage>
</organism>
<accession>H6X435</accession>
<dbReference type="GeneID" id="14012816"/>
<protein>
    <submittedName>
        <fullName evidence="1">Uncharacterized protein</fullName>
    </submittedName>
</protein>
<keyword evidence="2" id="KW-1185">Reference proteome</keyword>
<proteinExistence type="predicted"/>
<name>H6X435_9CAUD</name>
<dbReference type="RefSeq" id="YP_007007383.1">
    <property type="nucleotide sequence ID" value="NC_019526.1"/>
</dbReference>